<feature type="region of interest" description="Disordered" evidence="1">
    <location>
        <begin position="242"/>
        <end position="272"/>
    </location>
</feature>
<name>A0A8S9PMT8_BRACR</name>
<dbReference type="PANTHER" id="PTHR31286">
    <property type="entry name" value="GLYCINE-RICH CELL WALL STRUCTURAL PROTEIN 1.8-LIKE"/>
    <property type="match status" value="1"/>
</dbReference>
<dbReference type="AlphaFoldDB" id="A0A8S9PMT8"/>
<organism evidence="2 3">
    <name type="scientific">Brassica cretica</name>
    <name type="common">Mustard</name>
    <dbReference type="NCBI Taxonomy" id="69181"/>
    <lineage>
        <taxon>Eukaryota</taxon>
        <taxon>Viridiplantae</taxon>
        <taxon>Streptophyta</taxon>
        <taxon>Embryophyta</taxon>
        <taxon>Tracheophyta</taxon>
        <taxon>Spermatophyta</taxon>
        <taxon>Magnoliopsida</taxon>
        <taxon>eudicotyledons</taxon>
        <taxon>Gunneridae</taxon>
        <taxon>Pentapetalae</taxon>
        <taxon>rosids</taxon>
        <taxon>malvids</taxon>
        <taxon>Brassicales</taxon>
        <taxon>Brassicaceae</taxon>
        <taxon>Brassiceae</taxon>
        <taxon>Brassica</taxon>
    </lineage>
</organism>
<proteinExistence type="predicted"/>
<dbReference type="PANTHER" id="PTHR31286:SF148">
    <property type="entry name" value="DUF4283 DOMAIN-CONTAINING PROTEIN"/>
    <property type="match status" value="1"/>
</dbReference>
<gene>
    <name evidence="2" type="ORF">F2Q69_00005410</name>
</gene>
<reference evidence="2" key="1">
    <citation type="submission" date="2019-12" db="EMBL/GenBank/DDBJ databases">
        <title>Genome sequencing and annotation of Brassica cretica.</title>
        <authorList>
            <person name="Studholme D.J."/>
            <person name="Sarris P."/>
        </authorList>
    </citation>
    <scope>NUCLEOTIDE SEQUENCE</scope>
    <source>
        <strain evidence="2">PFS-109/04</strain>
        <tissue evidence="2">Leaf</tissue>
    </source>
</reference>
<evidence type="ECO:0000313" key="3">
    <source>
        <dbReference type="Proteomes" id="UP000712600"/>
    </source>
</evidence>
<feature type="region of interest" description="Disordered" evidence="1">
    <location>
        <begin position="297"/>
        <end position="369"/>
    </location>
</feature>
<protein>
    <recommendedName>
        <fullName evidence="4">DUF4283 domain-containing protein</fullName>
    </recommendedName>
</protein>
<dbReference type="Proteomes" id="UP000712600">
    <property type="component" value="Unassembled WGS sequence"/>
</dbReference>
<evidence type="ECO:0000256" key="1">
    <source>
        <dbReference type="SAM" id="MobiDB-lite"/>
    </source>
</evidence>
<feature type="compositionally biased region" description="Polar residues" evidence="1">
    <location>
        <begin position="242"/>
        <end position="262"/>
    </location>
</feature>
<dbReference type="EMBL" id="QGKX02001521">
    <property type="protein sequence ID" value="KAF3514972.1"/>
    <property type="molecule type" value="Genomic_DNA"/>
</dbReference>
<sequence>MISQGVPDPSSDVRDPRAAPARDLFLVRDSIRQLASDDQGVPDQATKDVRDPIEATRSIPARVPFVSSSRLNSFGGPIQQSSKVKRLDVARVLVEVDQNKPLVEKISFRDKDGTLQAVEVKFPWLPSHCNVCSFWGHRAVECTCKNVKKLKKTLMAEETSQFTDRPQACREDVRSSNGGIDDLIHELDAITSILVPKDLSGNQDHTGEIVLAEVTTACREDLQGIKLSKPTTEAFHTNVAGNQATDYGKGQNSGVEGGQTNVDTRKHNRDNMEGILVSPSRLSPLQDIVEEMEKIDDEGGEVGKDIEEGEILENKVGGKKIVTSQMSSRGRKPDNASSHKPSQPKVVRAKDQKFAGLQGPSKKSSGRKP</sequence>
<dbReference type="InterPro" id="IPR040256">
    <property type="entry name" value="At4g02000-like"/>
</dbReference>
<comment type="caution">
    <text evidence="2">The sequence shown here is derived from an EMBL/GenBank/DDBJ whole genome shotgun (WGS) entry which is preliminary data.</text>
</comment>
<evidence type="ECO:0000313" key="2">
    <source>
        <dbReference type="EMBL" id="KAF3514972.1"/>
    </source>
</evidence>
<feature type="compositionally biased region" description="Basic and acidic residues" evidence="1">
    <location>
        <begin position="263"/>
        <end position="272"/>
    </location>
</feature>
<accession>A0A8S9PMT8</accession>
<evidence type="ECO:0008006" key="4">
    <source>
        <dbReference type="Google" id="ProtNLM"/>
    </source>
</evidence>